<reference evidence="1 2" key="1">
    <citation type="submission" date="2019-02" db="EMBL/GenBank/DDBJ databases">
        <title>Deep-cultivation of Planctomycetes and their phenomic and genomic characterization uncovers novel biology.</title>
        <authorList>
            <person name="Wiegand S."/>
            <person name="Jogler M."/>
            <person name="Boedeker C."/>
            <person name="Pinto D."/>
            <person name="Vollmers J."/>
            <person name="Rivas-Marin E."/>
            <person name="Kohn T."/>
            <person name="Peeters S.H."/>
            <person name="Heuer A."/>
            <person name="Rast P."/>
            <person name="Oberbeckmann S."/>
            <person name="Bunk B."/>
            <person name="Jeske O."/>
            <person name="Meyerdierks A."/>
            <person name="Storesund J.E."/>
            <person name="Kallscheuer N."/>
            <person name="Luecker S."/>
            <person name="Lage O.M."/>
            <person name="Pohl T."/>
            <person name="Merkel B.J."/>
            <person name="Hornburger P."/>
            <person name="Mueller R.-W."/>
            <person name="Bruemmer F."/>
            <person name="Labrenz M."/>
            <person name="Spormann A.M."/>
            <person name="Op Den Camp H."/>
            <person name="Overmann J."/>
            <person name="Amann R."/>
            <person name="Jetten M.S.M."/>
            <person name="Mascher T."/>
            <person name="Medema M.H."/>
            <person name="Devos D.P."/>
            <person name="Kaster A.-K."/>
            <person name="Ovreas L."/>
            <person name="Rohde M."/>
            <person name="Galperin M.Y."/>
            <person name="Jogler C."/>
        </authorList>
    </citation>
    <scope>NUCLEOTIDE SEQUENCE [LARGE SCALE GENOMIC DNA]</scope>
    <source>
        <strain evidence="1 2">Poly59</strain>
    </source>
</reference>
<protein>
    <submittedName>
        <fullName evidence="1">Uncharacterized protein</fullName>
    </submittedName>
</protein>
<gene>
    <name evidence="1" type="ORF">Poly59_30430</name>
</gene>
<name>A0A5C6EW46_9BACT</name>
<sequence length="143" mass="16034">MTAINTDVLEAVRRFASEQWASLSERASNNAVDSLVRLVLAEHSDFDADRLYTSGPAIRAWTSDDLFTSTANVNVVGSTCVDKRRFYTMYETPLISFFVPDQPTGVLVNCRYGPRWGRGGWFDIATDSMPAILLERDFGGWIK</sequence>
<evidence type="ECO:0000313" key="1">
    <source>
        <dbReference type="EMBL" id="TWU51451.1"/>
    </source>
</evidence>
<dbReference type="AlphaFoldDB" id="A0A5C6EW46"/>
<accession>A0A5C6EW46</accession>
<organism evidence="1 2">
    <name type="scientific">Rubripirellula reticaptiva</name>
    <dbReference type="NCBI Taxonomy" id="2528013"/>
    <lineage>
        <taxon>Bacteria</taxon>
        <taxon>Pseudomonadati</taxon>
        <taxon>Planctomycetota</taxon>
        <taxon>Planctomycetia</taxon>
        <taxon>Pirellulales</taxon>
        <taxon>Pirellulaceae</taxon>
        <taxon>Rubripirellula</taxon>
    </lineage>
</organism>
<proteinExistence type="predicted"/>
<comment type="caution">
    <text evidence="1">The sequence shown here is derived from an EMBL/GenBank/DDBJ whole genome shotgun (WGS) entry which is preliminary data.</text>
</comment>
<dbReference type="EMBL" id="SJPX01000003">
    <property type="protein sequence ID" value="TWU51451.1"/>
    <property type="molecule type" value="Genomic_DNA"/>
</dbReference>
<dbReference type="RefSeq" id="WP_186776256.1">
    <property type="nucleotide sequence ID" value="NZ_SJPX01000003.1"/>
</dbReference>
<dbReference type="Proteomes" id="UP000317977">
    <property type="component" value="Unassembled WGS sequence"/>
</dbReference>
<evidence type="ECO:0000313" key="2">
    <source>
        <dbReference type="Proteomes" id="UP000317977"/>
    </source>
</evidence>
<keyword evidence="2" id="KW-1185">Reference proteome</keyword>